<feature type="transmembrane region" description="Helical" evidence="9">
    <location>
        <begin position="49"/>
        <end position="68"/>
    </location>
</feature>
<dbReference type="PANTHER" id="PTHR30433:SF2">
    <property type="entry name" value="MOTILITY PROTEIN A"/>
    <property type="match status" value="1"/>
</dbReference>
<organism evidence="11 12">
    <name type="scientific">Rhodocista pekingensis</name>
    <dbReference type="NCBI Taxonomy" id="201185"/>
    <lineage>
        <taxon>Bacteria</taxon>
        <taxon>Pseudomonadati</taxon>
        <taxon>Pseudomonadota</taxon>
        <taxon>Alphaproteobacteria</taxon>
        <taxon>Rhodospirillales</taxon>
        <taxon>Azospirillaceae</taxon>
        <taxon>Rhodocista</taxon>
    </lineage>
</organism>
<evidence type="ECO:0000256" key="9">
    <source>
        <dbReference type="SAM" id="Phobius"/>
    </source>
</evidence>
<feature type="transmembrane region" description="Helical" evidence="9">
    <location>
        <begin position="195"/>
        <end position="215"/>
    </location>
</feature>
<dbReference type="InterPro" id="IPR000540">
    <property type="entry name" value="Flag_MotA_CS"/>
</dbReference>
<dbReference type="PROSITE" id="PS01307">
    <property type="entry name" value="MOTA"/>
    <property type="match status" value="1"/>
</dbReference>
<evidence type="ECO:0000256" key="2">
    <source>
        <dbReference type="ARBA" id="ARBA00008038"/>
    </source>
</evidence>
<proteinExistence type="inferred from homology"/>
<gene>
    <name evidence="11" type="ORF">ACFQPS_00985</name>
</gene>
<feature type="domain" description="MotA/TolQ/ExbB proton channel" evidence="10">
    <location>
        <begin position="151"/>
        <end position="261"/>
    </location>
</feature>
<keyword evidence="4" id="KW-1003">Cell membrane</keyword>
<dbReference type="InterPro" id="IPR002898">
    <property type="entry name" value="MotA_ExbB_proton_chnl"/>
</dbReference>
<comment type="subcellular location">
    <subcellularLocation>
        <location evidence="1">Cell membrane</location>
        <topology evidence="1">Multi-pass membrane protein</topology>
    </subcellularLocation>
</comment>
<dbReference type="EMBL" id="JBHTCM010000004">
    <property type="protein sequence ID" value="MFC7331724.1"/>
    <property type="molecule type" value="Genomic_DNA"/>
</dbReference>
<dbReference type="RefSeq" id="WP_377355676.1">
    <property type="nucleotide sequence ID" value="NZ_JBHTCM010000004.1"/>
</dbReference>
<keyword evidence="7 9" id="KW-1133">Transmembrane helix</keyword>
<evidence type="ECO:0000256" key="4">
    <source>
        <dbReference type="ARBA" id="ARBA00022475"/>
    </source>
</evidence>
<dbReference type="Proteomes" id="UP001596456">
    <property type="component" value="Unassembled WGS sequence"/>
</dbReference>
<keyword evidence="8 9" id="KW-0472">Membrane</keyword>
<feature type="transmembrane region" description="Helical" evidence="9">
    <location>
        <begin position="227"/>
        <end position="246"/>
    </location>
</feature>
<evidence type="ECO:0000256" key="3">
    <source>
        <dbReference type="ARBA" id="ARBA00022448"/>
    </source>
</evidence>
<sequence>MTDTRQPGPVLAQARARSQALAQQPPVAADAGRGGALPRPLRPKGGIDLATVLGLVGGFGLVGAALALGGSLGAFFNLPSVAIVLGGTVAVTAVSFSMRDVASAGRLLLGAVTRTVHDPQAVARYVLQLADIARRNGPLALQPLAPSLAAEPVLQRSIEMIVDGLPADDVERILRTEIEADQARARAGAAVLRRAAEVAPAMGLIGTLVGLVQMLDNLQDPASIGPAMAVALLTTFYGAVLGSMVLSPLAGKVERNAEVQALVSSLYMLGAGSVARQENPRRLEILINTVLPPELRLSTFD</sequence>
<evidence type="ECO:0000256" key="6">
    <source>
        <dbReference type="ARBA" id="ARBA00022779"/>
    </source>
</evidence>
<protein>
    <submittedName>
        <fullName evidence="11">Motility protein A</fullName>
    </submittedName>
</protein>
<reference evidence="12" key="1">
    <citation type="journal article" date="2019" name="Int. J. Syst. Evol. Microbiol.">
        <title>The Global Catalogue of Microorganisms (GCM) 10K type strain sequencing project: providing services to taxonomists for standard genome sequencing and annotation.</title>
        <authorList>
            <consortium name="The Broad Institute Genomics Platform"/>
            <consortium name="The Broad Institute Genome Sequencing Center for Infectious Disease"/>
            <person name="Wu L."/>
            <person name="Ma J."/>
        </authorList>
    </citation>
    <scope>NUCLEOTIDE SEQUENCE [LARGE SCALE GENOMIC DNA]</scope>
    <source>
        <strain evidence="12">CGMCC 1.16275</strain>
    </source>
</reference>
<evidence type="ECO:0000256" key="8">
    <source>
        <dbReference type="ARBA" id="ARBA00023136"/>
    </source>
</evidence>
<evidence type="ECO:0000256" key="5">
    <source>
        <dbReference type="ARBA" id="ARBA00022692"/>
    </source>
</evidence>
<evidence type="ECO:0000256" key="7">
    <source>
        <dbReference type="ARBA" id="ARBA00022989"/>
    </source>
</evidence>
<evidence type="ECO:0000259" key="10">
    <source>
        <dbReference type="Pfam" id="PF01618"/>
    </source>
</evidence>
<evidence type="ECO:0000313" key="12">
    <source>
        <dbReference type="Proteomes" id="UP001596456"/>
    </source>
</evidence>
<keyword evidence="5 9" id="KW-0812">Transmembrane</keyword>
<name>A0ABW2KP09_9PROT</name>
<keyword evidence="12" id="KW-1185">Reference proteome</keyword>
<evidence type="ECO:0000313" key="11">
    <source>
        <dbReference type="EMBL" id="MFC7331724.1"/>
    </source>
</evidence>
<accession>A0ABW2KP09</accession>
<keyword evidence="3" id="KW-0813">Transport</keyword>
<dbReference type="Pfam" id="PF01618">
    <property type="entry name" value="MotA_ExbB"/>
    <property type="match status" value="1"/>
</dbReference>
<comment type="caution">
    <text evidence="11">The sequence shown here is derived from an EMBL/GenBank/DDBJ whole genome shotgun (WGS) entry which is preliminary data.</text>
</comment>
<dbReference type="InterPro" id="IPR047055">
    <property type="entry name" value="MotA-like"/>
</dbReference>
<feature type="transmembrane region" description="Helical" evidence="9">
    <location>
        <begin position="74"/>
        <end position="96"/>
    </location>
</feature>
<evidence type="ECO:0000256" key="1">
    <source>
        <dbReference type="ARBA" id="ARBA00004651"/>
    </source>
</evidence>
<keyword evidence="6" id="KW-0283">Flagellar rotation</keyword>
<dbReference type="PANTHER" id="PTHR30433">
    <property type="entry name" value="CHEMOTAXIS PROTEIN MOTA"/>
    <property type="match status" value="1"/>
</dbReference>
<comment type="similarity">
    <text evidence="2">Belongs to the MotA family.</text>
</comment>